<evidence type="ECO:0008006" key="4">
    <source>
        <dbReference type="Google" id="ProtNLM"/>
    </source>
</evidence>
<feature type="region of interest" description="Disordered" evidence="1">
    <location>
        <begin position="366"/>
        <end position="426"/>
    </location>
</feature>
<feature type="compositionally biased region" description="Acidic residues" evidence="1">
    <location>
        <begin position="367"/>
        <end position="389"/>
    </location>
</feature>
<feature type="compositionally biased region" description="Acidic residues" evidence="1">
    <location>
        <begin position="397"/>
        <end position="410"/>
    </location>
</feature>
<proteinExistence type="predicted"/>
<keyword evidence="3" id="KW-1185">Reference proteome</keyword>
<feature type="compositionally biased region" description="Acidic residues" evidence="1">
    <location>
        <begin position="417"/>
        <end position="426"/>
    </location>
</feature>
<evidence type="ECO:0000256" key="1">
    <source>
        <dbReference type="SAM" id="MobiDB-lite"/>
    </source>
</evidence>
<reference evidence="2 3" key="1">
    <citation type="journal article" date="2024" name="J Genomics">
        <title>Draft genome sequencing and assembly of Favolaschia claudopus CIRM-BRFM 2984 isolated from oak limbs.</title>
        <authorList>
            <person name="Navarro D."/>
            <person name="Drula E."/>
            <person name="Chaduli D."/>
            <person name="Cazenave R."/>
            <person name="Ahrendt S."/>
            <person name="Wang J."/>
            <person name="Lipzen A."/>
            <person name="Daum C."/>
            <person name="Barry K."/>
            <person name="Grigoriev I.V."/>
            <person name="Favel A."/>
            <person name="Rosso M.N."/>
            <person name="Martin F."/>
        </authorList>
    </citation>
    <scope>NUCLEOTIDE SEQUENCE [LARGE SCALE GENOMIC DNA]</scope>
    <source>
        <strain evidence="2 3">CIRM-BRFM 2984</strain>
    </source>
</reference>
<dbReference type="Proteomes" id="UP001362999">
    <property type="component" value="Unassembled WGS sequence"/>
</dbReference>
<evidence type="ECO:0000313" key="2">
    <source>
        <dbReference type="EMBL" id="KAK6992689.1"/>
    </source>
</evidence>
<name>A0AAV9ZUS8_9AGAR</name>
<accession>A0AAV9ZUS8</accession>
<dbReference type="InterPro" id="IPR032675">
    <property type="entry name" value="LRR_dom_sf"/>
</dbReference>
<comment type="caution">
    <text evidence="2">The sequence shown here is derived from an EMBL/GenBank/DDBJ whole genome shotgun (WGS) entry which is preliminary data.</text>
</comment>
<dbReference type="EMBL" id="JAWWNJ010000108">
    <property type="protein sequence ID" value="KAK6992689.1"/>
    <property type="molecule type" value="Genomic_DNA"/>
</dbReference>
<gene>
    <name evidence="2" type="ORF">R3P38DRAFT_3083659</name>
</gene>
<sequence length="442" mass="50663">MVFRHALPPSWVVRYGRTLPPFPRTIWSADFETKLAVIRVCKQWYRVGLEFLYESVTLHWIGQLPAFAEALEARANVGSFVRRLEIGYWIPRGYHTLHDTEIQNIFRLCPRIIHFAFNPRIIPRSLRPFHTSLPSFPTIPLQLEGDSCRITYLEVCDRIEYQSIVPILMHLGPMLQSLSIALPTQYGDHDVLTFPHLHSLRLCISRDSVQPRNYWAIPRLQQLLLHPPVPQFDERVSTFGGVAAFLTHYGQSLRMLSLASLDDPENLDEILHHCPKLQHLVVLEEFLLSSLQCRHEKVQVLEVFGTGRLTASLDWRIAFPALRSRRYLSGFHLLYPSLPGIDGDEAALDYSLSASSCLEFLLPRTEDSEDIDTDTSDSDYELDPDDSDSGEPTSSEPDSDEAEDYNDLSDSESPTTNDDEDWEMEREEAITIFRRLVRAAAE</sequence>
<protein>
    <recommendedName>
        <fullName evidence="4">F-box domain-containing protein</fullName>
    </recommendedName>
</protein>
<dbReference type="Gene3D" id="3.80.10.10">
    <property type="entry name" value="Ribonuclease Inhibitor"/>
    <property type="match status" value="1"/>
</dbReference>
<evidence type="ECO:0000313" key="3">
    <source>
        <dbReference type="Proteomes" id="UP001362999"/>
    </source>
</evidence>
<organism evidence="2 3">
    <name type="scientific">Favolaschia claudopus</name>
    <dbReference type="NCBI Taxonomy" id="2862362"/>
    <lineage>
        <taxon>Eukaryota</taxon>
        <taxon>Fungi</taxon>
        <taxon>Dikarya</taxon>
        <taxon>Basidiomycota</taxon>
        <taxon>Agaricomycotina</taxon>
        <taxon>Agaricomycetes</taxon>
        <taxon>Agaricomycetidae</taxon>
        <taxon>Agaricales</taxon>
        <taxon>Marasmiineae</taxon>
        <taxon>Mycenaceae</taxon>
        <taxon>Favolaschia</taxon>
    </lineage>
</organism>
<dbReference type="AlphaFoldDB" id="A0AAV9ZUS8"/>